<keyword evidence="3" id="KW-1185">Reference proteome</keyword>
<protein>
    <submittedName>
        <fullName evidence="2">Uncharacterized protein</fullName>
    </submittedName>
</protein>
<gene>
    <name evidence="2" type="ORF">CLF_111361</name>
</gene>
<evidence type="ECO:0000313" key="2">
    <source>
        <dbReference type="EMBL" id="GAA56682.1"/>
    </source>
</evidence>
<accession>G7YUQ2</accession>
<evidence type="ECO:0000313" key="3">
    <source>
        <dbReference type="Proteomes" id="UP000008909"/>
    </source>
</evidence>
<keyword evidence="1" id="KW-1133">Transmembrane helix</keyword>
<dbReference type="EMBL" id="DF144336">
    <property type="protein sequence ID" value="GAA56682.1"/>
    <property type="molecule type" value="Genomic_DNA"/>
</dbReference>
<name>G7YUQ2_CLOSI</name>
<feature type="transmembrane region" description="Helical" evidence="1">
    <location>
        <begin position="106"/>
        <end position="128"/>
    </location>
</feature>
<dbReference type="AlphaFoldDB" id="G7YUQ2"/>
<sequence>MRRPGAAHSVAWKHHKREIQLGSRYWKPVAHGSIFIRTASSAQSDLAYDMSCCIVPPANDSPLLPERTDCTCVISRYGQFTLTNNPYQYVCTPFGAYLLLIPGGSAASLTIFLLLQFALLLIACFASFKMFSNGPTRILATREKRRSLLRNCLLEKHQLNSYRLLDSGAKLSSASRLHN</sequence>
<evidence type="ECO:0000256" key="1">
    <source>
        <dbReference type="SAM" id="Phobius"/>
    </source>
</evidence>
<keyword evidence="1" id="KW-0812">Transmembrane</keyword>
<proteinExistence type="predicted"/>
<keyword evidence="1" id="KW-0472">Membrane</keyword>
<organism evidence="2 3">
    <name type="scientific">Clonorchis sinensis</name>
    <name type="common">Chinese liver fluke</name>
    <dbReference type="NCBI Taxonomy" id="79923"/>
    <lineage>
        <taxon>Eukaryota</taxon>
        <taxon>Metazoa</taxon>
        <taxon>Spiralia</taxon>
        <taxon>Lophotrochozoa</taxon>
        <taxon>Platyhelminthes</taxon>
        <taxon>Trematoda</taxon>
        <taxon>Digenea</taxon>
        <taxon>Opisthorchiida</taxon>
        <taxon>Opisthorchiata</taxon>
        <taxon>Opisthorchiidae</taxon>
        <taxon>Clonorchis</taxon>
    </lineage>
</organism>
<dbReference type="Proteomes" id="UP000008909">
    <property type="component" value="Unassembled WGS sequence"/>
</dbReference>
<reference key="2">
    <citation type="submission" date="2011-10" db="EMBL/GenBank/DDBJ databases">
        <title>The genome and transcriptome sequence of Clonorchis sinensis provide insights into the carcinogenic liver fluke.</title>
        <authorList>
            <person name="Wang X."/>
            <person name="Huang Y."/>
            <person name="Chen W."/>
            <person name="Liu H."/>
            <person name="Guo L."/>
            <person name="Chen Y."/>
            <person name="Luo F."/>
            <person name="Zhou W."/>
            <person name="Sun J."/>
            <person name="Mao Q."/>
            <person name="Liang P."/>
            <person name="Zhou C."/>
            <person name="Tian Y."/>
            <person name="Men J."/>
            <person name="Lv X."/>
            <person name="Huang L."/>
            <person name="Zhou J."/>
            <person name="Hu Y."/>
            <person name="Li R."/>
            <person name="Zhang F."/>
            <person name="Lei H."/>
            <person name="Li X."/>
            <person name="Hu X."/>
            <person name="Liang C."/>
            <person name="Xu J."/>
            <person name="Wu Z."/>
            <person name="Yu X."/>
        </authorList>
    </citation>
    <scope>NUCLEOTIDE SEQUENCE</scope>
    <source>
        <strain>Henan</strain>
    </source>
</reference>
<reference evidence="2" key="1">
    <citation type="journal article" date="2011" name="Genome Biol.">
        <title>The draft genome of the carcinogenic human liver fluke Clonorchis sinensis.</title>
        <authorList>
            <person name="Wang X."/>
            <person name="Chen W."/>
            <person name="Huang Y."/>
            <person name="Sun J."/>
            <person name="Men J."/>
            <person name="Liu H."/>
            <person name="Luo F."/>
            <person name="Guo L."/>
            <person name="Lv X."/>
            <person name="Deng C."/>
            <person name="Zhou C."/>
            <person name="Fan Y."/>
            <person name="Li X."/>
            <person name="Huang L."/>
            <person name="Hu Y."/>
            <person name="Liang C."/>
            <person name="Hu X."/>
            <person name="Xu J."/>
            <person name="Yu X."/>
        </authorList>
    </citation>
    <scope>NUCLEOTIDE SEQUENCE [LARGE SCALE GENOMIC DNA]</scope>
    <source>
        <strain evidence="2">Henan</strain>
    </source>
</reference>